<dbReference type="GO" id="GO:0004084">
    <property type="term" value="F:branched-chain-amino-acid transaminase activity"/>
    <property type="evidence" value="ECO:0007669"/>
    <property type="project" value="UniProtKB-EC"/>
</dbReference>
<dbReference type="SUPFAM" id="SSF56752">
    <property type="entry name" value="D-aminoacid aminotransferase-like PLP-dependent enzymes"/>
    <property type="match status" value="1"/>
</dbReference>
<name>A0A517NXB0_9BACT</name>
<keyword evidence="8" id="KW-1185">Reference proteome</keyword>
<dbReference type="Gene3D" id="3.20.10.10">
    <property type="entry name" value="D-amino Acid Aminotransferase, subunit A, domain 2"/>
    <property type="match status" value="1"/>
</dbReference>
<keyword evidence="4 7" id="KW-0808">Transferase</keyword>
<dbReference type="Proteomes" id="UP000319817">
    <property type="component" value="Chromosome"/>
</dbReference>
<evidence type="ECO:0000256" key="4">
    <source>
        <dbReference type="ARBA" id="ARBA00022679"/>
    </source>
</evidence>
<keyword evidence="3 7" id="KW-0032">Aminotransferase</keyword>
<comment type="similarity">
    <text evidence="2">Belongs to the class-IV pyridoxal-phosphate-dependent aminotransferase family.</text>
</comment>
<dbReference type="AlphaFoldDB" id="A0A517NXB0"/>
<comment type="cofactor">
    <cofactor evidence="1">
        <name>pyridoxal 5'-phosphate</name>
        <dbReference type="ChEBI" id="CHEBI:597326"/>
    </cofactor>
</comment>
<dbReference type="InterPro" id="IPR036038">
    <property type="entry name" value="Aminotransferase-like"/>
</dbReference>
<keyword evidence="5" id="KW-0663">Pyridoxal phosphate</keyword>
<dbReference type="RefSeq" id="WP_145419518.1">
    <property type="nucleotide sequence ID" value="NZ_CP036526.1"/>
</dbReference>
<sequence length="344" mass="37633">MNSKSWRYTAEDLPQLSPFGSVLADRIAISRFEDGGWKSGGLIPMNDFRLHPGAHCLHYGSSCFEGLKAYRWDDDSIALFRPDRHIQRMQQSAAVLRLPIPDRDELMEMLVATVMDAMADIPPAPGTLYLRPILLGTDTNIGAAARPSESAVLYVMASPVGDYFAAGDRALRLLIQESARTTSQFGKVKTGANYASALGITLDARDKWGTDQILFCPDSDVQETGASNFVLIDDKTIITKPLCDSFLHGVTRDSVLQIGRDLGYEIQEKDFCVDDLLKWTQHGEAALSGTAAVLAGVGTMIHNEKEYTLSGGETGPNTQRLRKALVSVQRGTEANGHGWIKKLT</sequence>
<dbReference type="GO" id="GO:0009081">
    <property type="term" value="P:branched-chain amino acid metabolic process"/>
    <property type="evidence" value="ECO:0007669"/>
    <property type="project" value="InterPro"/>
</dbReference>
<proteinExistence type="inferred from homology"/>
<dbReference type="NCBIfam" id="TIGR01123">
    <property type="entry name" value="ilvE_II"/>
    <property type="match status" value="1"/>
</dbReference>
<dbReference type="PANTHER" id="PTHR42825">
    <property type="entry name" value="AMINO ACID AMINOTRANSFERASE"/>
    <property type="match status" value="1"/>
</dbReference>
<evidence type="ECO:0000313" key="7">
    <source>
        <dbReference type="EMBL" id="QDT11726.1"/>
    </source>
</evidence>
<dbReference type="Pfam" id="PF01063">
    <property type="entry name" value="Aminotran_4"/>
    <property type="match status" value="1"/>
</dbReference>
<dbReference type="Gene3D" id="3.30.470.10">
    <property type="match status" value="1"/>
</dbReference>
<dbReference type="PANTHER" id="PTHR42825:SF2">
    <property type="entry name" value="BRANCHED-CHAIN-AMINO-ACID AMINOTRANSFERASE 3, CHLOROPLASTIC-RELATED"/>
    <property type="match status" value="1"/>
</dbReference>
<evidence type="ECO:0000256" key="5">
    <source>
        <dbReference type="ARBA" id="ARBA00022898"/>
    </source>
</evidence>
<accession>A0A517NXB0</accession>
<dbReference type="InterPro" id="IPR043132">
    <property type="entry name" value="BCAT-like_C"/>
</dbReference>
<feature type="modified residue" description="N6-(pyridoxal phosphate)lysine" evidence="6">
    <location>
        <position position="189"/>
    </location>
</feature>
<dbReference type="PIRSF" id="PIRSF006468">
    <property type="entry name" value="BCAT1"/>
    <property type="match status" value="1"/>
</dbReference>
<evidence type="ECO:0000256" key="3">
    <source>
        <dbReference type="ARBA" id="ARBA00022576"/>
    </source>
</evidence>
<evidence type="ECO:0000313" key="8">
    <source>
        <dbReference type="Proteomes" id="UP000319817"/>
    </source>
</evidence>
<reference evidence="7 8" key="1">
    <citation type="submission" date="2019-02" db="EMBL/GenBank/DDBJ databases">
        <title>Deep-cultivation of Planctomycetes and their phenomic and genomic characterization uncovers novel biology.</title>
        <authorList>
            <person name="Wiegand S."/>
            <person name="Jogler M."/>
            <person name="Boedeker C."/>
            <person name="Pinto D."/>
            <person name="Vollmers J."/>
            <person name="Rivas-Marin E."/>
            <person name="Kohn T."/>
            <person name="Peeters S.H."/>
            <person name="Heuer A."/>
            <person name="Rast P."/>
            <person name="Oberbeckmann S."/>
            <person name="Bunk B."/>
            <person name="Jeske O."/>
            <person name="Meyerdierks A."/>
            <person name="Storesund J.E."/>
            <person name="Kallscheuer N."/>
            <person name="Luecker S."/>
            <person name="Lage O.M."/>
            <person name="Pohl T."/>
            <person name="Merkel B.J."/>
            <person name="Hornburger P."/>
            <person name="Mueller R.-W."/>
            <person name="Bruemmer F."/>
            <person name="Labrenz M."/>
            <person name="Spormann A.M."/>
            <person name="Op den Camp H."/>
            <person name="Overmann J."/>
            <person name="Amann R."/>
            <person name="Jetten M.S.M."/>
            <person name="Mascher T."/>
            <person name="Medema M.H."/>
            <person name="Devos D.P."/>
            <person name="Kaster A.-K."/>
            <person name="Ovreas L."/>
            <person name="Rohde M."/>
            <person name="Galperin M.Y."/>
            <person name="Jogler C."/>
        </authorList>
    </citation>
    <scope>NUCLEOTIDE SEQUENCE [LARGE SCALE GENOMIC DNA]</scope>
    <source>
        <strain evidence="7 8">K23_9</strain>
    </source>
</reference>
<organism evidence="7 8">
    <name type="scientific">Stieleria marina</name>
    <dbReference type="NCBI Taxonomy" id="1930275"/>
    <lineage>
        <taxon>Bacteria</taxon>
        <taxon>Pseudomonadati</taxon>
        <taxon>Planctomycetota</taxon>
        <taxon>Planctomycetia</taxon>
        <taxon>Pirellulales</taxon>
        <taxon>Pirellulaceae</taxon>
        <taxon>Stieleria</taxon>
    </lineage>
</organism>
<evidence type="ECO:0000256" key="1">
    <source>
        <dbReference type="ARBA" id="ARBA00001933"/>
    </source>
</evidence>
<gene>
    <name evidence="7" type="primary">ilvK</name>
    <name evidence="7" type="ORF">K239x_37260</name>
</gene>
<dbReference type="EC" id="2.6.1.42" evidence="7"/>
<dbReference type="InterPro" id="IPR001544">
    <property type="entry name" value="Aminotrans_IV"/>
</dbReference>
<evidence type="ECO:0000256" key="2">
    <source>
        <dbReference type="ARBA" id="ARBA00009320"/>
    </source>
</evidence>
<dbReference type="OrthoDB" id="9805628at2"/>
<dbReference type="EMBL" id="CP036526">
    <property type="protein sequence ID" value="QDT11726.1"/>
    <property type="molecule type" value="Genomic_DNA"/>
</dbReference>
<evidence type="ECO:0000256" key="6">
    <source>
        <dbReference type="PIRSR" id="PIRSR006468-1"/>
    </source>
</evidence>
<dbReference type="InterPro" id="IPR043131">
    <property type="entry name" value="BCAT-like_N"/>
</dbReference>
<dbReference type="InterPro" id="IPR005786">
    <property type="entry name" value="B_amino_transII"/>
</dbReference>
<protein>
    <submittedName>
        <fullName evidence="7">Branched-chain-amino-acid aminotransferase 2</fullName>
        <ecNumber evidence="7">2.6.1.42</ecNumber>
    </submittedName>
</protein>